<proteinExistence type="predicted"/>
<reference evidence="1 2" key="1">
    <citation type="submission" date="2019-09" db="EMBL/GenBank/DDBJ databases">
        <title>Genome sequence and assembly of Taibaiella sp.</title>
        <authorList>
            <person name="Chhetri G."/>
        </authorList>
    </citation>
    <scope>NUCLEOTIDE SEQUENCE [LARGE SCALE GENOMIC DNA]</scope>
    <source>
        <strain evidence="1 2">KVB11</strain>
    </source>
</reference>
<dbReference type="Gene3D" id="3.10.180.10">
    <property type="entry name" value="2,3-Dihydroxybiphenyl 1,2-Dioxygenase, domain 1"/>
    <property type="match status" value="1"/>
</dbReference>
<protein>
    <submittedName>
        <fullName evidence="1">VOC family protein</fullName>
    </submittedName>
</protein>
<accession>A0A5M6CQV4</accession>
<evidence type="ECO:0000313" key="2">
    <source>
        <dbReference type="Proteomes" id="UP000323632"/>
    </source>
</evidence>
<dbReference type="SUPFAM" id="SSF54593">
    <property type="entry name" value="Glyoxalase/Bleomycin resistance protein/Dihydroxybiphenyl dioxygenase"/>
    <property type="match status" value="1"/>
</dbReference>
<evidence type="ECO:0000313" key="1">
    <source>
        <dbReference type="EMBL" id="KAA5537527.1"/>
    </source>
</evidence>
<sequence>MNGSFISWFEIPALNFERAVGFYNYIYQINMETNFMNGYSMAFFPGHHEISGAIIFGEGAIPSDKGLLIYLNGGDDLDLVLNRIEAAGGRILMPKQIINETAGYFALFIDSEGNKMALHSKN</sequence>
<dbReference type="InterPro" id="IPR029068">
    <property type="entry name" value="Glyas_Bleomycin-R_OHBP_Dase"/>
</dbReference>
<gene>
    <name evidence="1" type="ORF">F0919_04700</name>
</gene>
<dbReference type="Proteomes" id="UP000323632">
    <property type="component" value="Unassembled WGS sequence"/>
</dbReference>
<comment type="caution">
    <text evidence="1">The sequence shown here is derived from an EMBL/GenBank/DDBJ whole genome shotgun (WGS) entry which is preliminary data.</text>
</comment>
<dbReference type="EMBL" id="VWSH01000001">
    <property type="protein sequence ID" value="KAA5537527.1"/>
    <property type="molecule type" value="Genomic_DNA"/>
</dbReference>
<name>A0A5M6CQV4_9BACT</name>
<organism evidence="1 2">
    <name type="scientific">Taibaiella lutea</name>
    <dbReference type="NCBI Taxonomy" id="2608001"/>
    <lineage>
        <taxon>Bacteria</taxon>
        <taxon>Pseudomonadati</taxon>
        <taxon>Bacteroidota</taxon>
        <taxon>Chitinophagia</taxon>
        <taxon>Chitinophagales</taxon>
        <taxon>Chitinophagaceae</taxon>
        <taxon>Taibaiella</taxon>
    </lineage>
</organism>
<keyword evidence="2" id="KW-1185">Reference proteome</keyword>
<dbReference type="AlphaFoldDB" id="A0A5M6CQV4"/>